<dbReference type="STRING" id="1798.AWC30_12995"/>
<accession>A0A1X2EHG7</accession>
<keyword evidence="8" id="KW-1133">Transmembrane helix</keyword>
<dbReference type="InterPro" id="IPR050131">
    <property type="entry name" value="Peptidase_S8_subtilisin-like"/>
</dbReference>
<dbReference type="PROSITE" id="PS00138">
    <property type="entry name" value="SUBTILASE_SER"/>
    <property type="match status" value="1"/>
</dbReference>
<dbReference type="InterPro" id="IPR000209">
    <property type="entry name" value="Peptidase_S8/S53_dom"/>
</dbReference>
<dbReference type="Proteomes" id="UP000193090">
    <property type="component" value="Unassembled WGS sequence"/>
</dbReference>
<dbReference type="InterPro" id="IPR036852">
    <property type="entry name" value="Peptidase_S8/S53_dom_sf"/>
</dbReference>
<dbReference type="EMBL" id="LQPZ01000033">
    <property type="protein sequence ID" value="ORX02164.1"/>
    <property type="molecule type" value="Genomic_DNA"/>
</dbReference>
<evidence type="ECO:0000259" key="13">
    <source>
        <dbReference type="Pfam" id="PF00082"/>
    </source>
</evidence>
<dbReference type="PANTHER" id="PTHR43806:SF11">
    <property type="entry name" value="CEREVISIN-RELATED"/>
    <property type="match status" value="1"/>
</dbReference>
<evidence type="ECO:0000256" key="4">
    <source>
        <dbReference type="ARBA" id="ARBA00022670"/>
    </source>
</evidence>
<comment type="similarity">
    <text evidence="2 10 11">Belongs to the peptidase S8 family.</text>
</comment>
<comment type="subcellular location">
    <subcellularLocation>
        <location evidence="1">Cell membrane</location>
        <topology evidence="1">Single-pass membrane protein</topology>
    </subcellularLocation>
</comment>
<dbReference type="NCBIfam" id="TIGR03921">
    <property type="entry name" value="T7SS_mycosin"/>
    <property type="match status" value="1"/>
</dbReference>
<evidence type="ECO:0000256" key="2">
    <source>
        <dbReference type="ARBA" id="ARBA00011073"/>
    </source>
</evidence>
<proteinExistence type="inferred from homology"/>
<dbReference type="InterPro" id="IPR023828">
    <property type="entry name" value="Peptidase_S8_Ser-AS"/>
</dbReference>
<dbReference type="GO" id="GO:0004252">
    <property type="term" value="F:serine-type endopeptidase activity"/>
    <property type="evidence" value="ECO:0007669"/>
    <property type="project" value="UniProtKB-UniRule"/>
</dbReference>
<keyword evidence="5" id="KW-0812">Transmembrane</keyword>
<dbReference type="PROSITE" id="PS51892">
    <property type="entry name" value="SUBTILASE"/>
    <property type="match status" value="1"/>
</dbReference>
<keyword evidence="15" id="KW-1185">Reference proteome</keyword>
<feature type="active site" description="Charge relay system" evidence="10">
    <location>
        <position position="114"/>
    </location>
</feature>
<evidence type="ECO:0000256" key="12">
    <source>
        <dbReference type="SAM" id="MobiDB-lite"/>
    </source>
</evidence>
<comment type="caution">
    <text evidence="14">The sequence shown here is derived from an EMBL/GenBank/DDBJ whole genome shotgun (WGS) entry which is preliminary data.</text>
</comment>
<dbReference type="PROSITE" id="PS00136">
    <property type="entry name" value="SUBTILASE_ASP"/>
    <property type="match status" value="1"/>
</dbReference>
<evidence type="ECO:0000256" key="7">
    <source>
        <dbReference type="ARBA" id="ARBA00022825"/>
    </source>
</evidence>
<dbReference type="InterPro" id="IPR023827">
    <property type="entry name" value="Peptidase_S8_Asp-AS"/>
</dbReference>
<keyword evidence="7 10" id="KW-0720">Serine protease</keyword>
<keyword evidence="9" id="KW-0472">Membrane</keyword>
<evidence type="ECO:0000313" key="14">
    <source>
        <dbReference type="EMBL" id="ORX02164.1"/>
    </source>
</evidence>
<evidence type="ECO:0000313" key="15">
    <source>
        <dbReference type="Proteomes" id="UP000193090"/>
    </source>
</evidence>
<dbReference type="Gene3D" id="3.40.50.200">
    <property type="entry name" value="Peptidase S8/S53 domain"/>
    <property type="match status" value="1"/>
</dbReference>
<keyword evidence="3" id="KW-1003">Cell membrane</keyword>
<dbReference type="PRINTS" id="PR00723">
    <property type="entry name" value="SUBTILISIN"/>
</dbReference>
<dbReference type="Pfam" id="PF00082">
    <property type="entry name" value="Peptidase_S8"/>
    <property type="match status" value="1"/>
</dbReference>
<protein>
    <submittedName>
        <fullName evidence="14">Type VII secretion-associated serine protease mycosin</fullName>
    </submittedName>
</protein>
<evidence type="ECO:0000256" key="8">
    <source>
        <dbReference type="ARBA" id="ARBA00022989"/>
    </source>
</evidence>
<feature type="compositionally biased region" description="Low complexity" evidence="12">
    <location>
        <begin position="388"/>
        <end position="403"/>
    </location>
</feature>
<dbReference type="GO" id="GO:0005886">
    <property type="term" value="C:plasma membrane"/>
    <property type="evidence" value="ECO:0007669"/>
    <property type="project" value="UniProtKB-SubCell"/>
</dbReference>
<reference evidence="14 15" key="1">
    <citation type="submission" date="2016-01" db="EMBL/GenBank/DDBJ databases">
        <title>The new phylogeny of the genus Mycobacterium.</title>
        <authorList>
            <person name="Tarcisio F."/>
            <person name="Conor M."/>
            <person name="Antonella G."/>
            <person name="Elisabetta G."/>
            <person name="Giulia F.S."/>
            <person name="Sara T."/>
            <person name="Anna F."/>
            <person name="Clotilde B."/>
            <person name="Roberto B."/>
            <person name="Veronica D.S."/>
            <person name="Fabio R."/>
            <person name="Monica P."/>
            <person name="Olivier J."/>
            <person name="Enrico T."/>
            <person name="Nicola S."/>
        </authorList>
    </citation>
    <scope>NUCLEOTIDE SEQUENCE [LARGE SCALE GENOMIC DNA]</scope>
    <source>
        <strain evidence="14 15">DSM 44153</strain>
    </source>
</reference>
<name>A0A1X2EHG7_9MYCO</name>
<evidence type="ECO:0000256" key="9">
    <source>
        <dbReference type="ARBA" id="ARBA00023136"/>
    </source>
</evidence>
<evidence type="ECO:0000256" key="5">
    <source>
        <dbReference type="ARBA" id="ARBA00022692"/>
    </source>
</evidence>
<dbReference type="PANTHER" id="PTHR43806">
    <property type="entry name" value="PEPTIDASE S8"/>
    <property type="match status" value="1"/>
</dbReference>
<evidence type="ECO:0000256" key="3">
    <source>
        <dbReference type="ARBA" id="ARBA00022475"/>
    </source>
</evidence>
<evidence type="ECO:0000256" key="11">
    <source>
        <dbReference type="RuleBase" id="RU003355"/>
    </source>
</evidence>
<dbReference type="GO" id="GO:0006508">
    <property type="term" value="P:proteolysis"/>
    <property type="evidence" value="ECO:0007669"/>
    <property type="project" value="UniProtKB-KW"/>
</dbReference>
<dbReference type="SUPFAM" id="SSF52743">
    <property type="entry name" value="Subtilisin-like"/>
    <property type="match status" value="1"/>
</dbReference>
<dbReference type="AlphaFoldDB" id="A0A1X2EHG7"/>
<dbReference type="InterPro" id="IPR023834">
    <property type="entry name" value="T7SS_pept_S8A_mycosin"/>
</dbReference>
<feature type="region of interest" description="Disordered" evidence="12">
    <location>
        <begin position="375"/>
        <end position="412"/>
    </location>
</feature>
<evidence type="ECO:0000256" key="1">
    <source>
        <dbReference type="ARBA" id="ARBA00004162"/>
    </source>
</evidence>
<evidence type="ECO:0000256" key="10">
    <source>
        <dbReference type="PROSITE-ProRule" id="PRU01240"/>
    </source>
</evidence>
<feature type="domain" description="Peptidase S8/S53" evidence="13">
    <location>
        <begin position="74"/>
        <end position="361"/>
    </location>
</feature>
<dbReference type="InterPro" id="IPR022398">
    <property type="entry name" value="Peptidase_S8_His-AS"/>
</dbReference>
<keyword evidence="6 10" id="KW-0378">Hydrolase</keyword>
<feature type="active site" description="Charge relay system" evidence="10">
    <location>
        <position position="314"/>
    </location>
</feature>
<dbReference type="InterPro" id="IPR015500">
    <property type="entry name" value="Peptidase_S8_subtilisin-rel"/>
</dbReference>
<keyword evidence="4 10" id="KW-0645">Protease</keyword>
<dbReference type="PROSITE" id="PS00137">
    <property type="entry name" value="SUBTILASE_HIS"/>
    <property type="match status" value="1"/>
</dbReference>
<feature type="active site" description="Charge relay system" evidence="10">
    <location>
        <position position="83"/>
    </location>
</feature>
<gene>
    <name evidence="14" type="ORF">AWC30_12995</name>
</gene>
<organism evidence="14 15">
    <name type="scientific">Mycolicibacillus trivialis</name>
    <dbReference type="NCBI Taxonomy" id="1798"/>
    <lineage>
        <taxon>Bacteria</taxon>
        <taxon>Bacillati</taxon>
        <taxon>Actinomycetota</taxon>
        <taxon>Actinomycetes</taxon>
        <taxon>Mycobacteriales</taxon>
        <taxon>Mycobacteriaceae</taxon>
        <taxon>Mycolicibacillus</taxon>
    </lineage>
</organism>
<sequence length="457" mass="45165">MLAVAALVICGPPAQALAPPHADDRWLPAPAPPAPPQPTVQRLVCVAPVAEPVPAGPTQLDGLNLAAAWASSRGEGVRVAVIDTGVSPHRRLADLTPGGDYVGTGAGDQDCDAHGTLVAGIIAASPDPAADRFAGVAPAASLIGIRQASTVFAPAADPTRPGVGDVDTLARAVRTAADLGAAVINISAVACRPAGEALDDRALGAALAYAVTVKDAVVVAAAGNTEATGGCARQPADATWQTSAVAVSPAWYDDYVLAVGSVDPEGRPSAFTLPGPWVDVAAPGEAVVSLDPAGEALVAALPGPGGPTPIHGTSYAAPVVSGVAALLRARFPHWSARQVMARICDTARPAPGGWNPVVGHGVVDPVAALAVDELDNPGNPVAPTRVSAAESAATPAAPAETSAGRSTPNRAGHTALTGAAACLVVLAVATVLRSARRGNHGVVGGGGGLPAEHRPDR</sequence>
<evidence type="ECO:0000256" key="6">
    <source>
        <dbReference type="ARBA" id="ARBA00022801"/>
    </source>
</evidence>
<feature type="region of interest" description="Disordered" evidence="12">
    <location>
        <begin position="438"/>
        <end position="457"/>
    </location>
</feature>